<reference evidence="1 2" key="1">
    <citation type="submission" date="2017-06" db="EMBL/GenBank/DDBJ databases">
        <title>Genome sequencing of cyanobaciteial culture collection at National Institute for Environmental Studies (NIES).</title>
        <authorList>
            <person name="Hirose Y."/>
            <person name="Shimura Y."/>
            <person name="Fujisawa T."/>
            <person name="Nakamura Y."/>
            <person name="Kawachi M."/>
        </authorList>
    </citation>
    <scope>NUCLEOTIDE SEQUENCE [LARGE SCALE GENOMIC DNA]</scope>
    <source>
        <strain evidence="1 2">NIES-23</strain>
    </source>
</reference>
<dbReference type="AlphaFoldDB" id="A0A1Z4KTW6"/>
<proteinExistence type="predicted"/>
<evidence type="ECO:0008006" key="3">
    <source>
        <dbReference type="Google" id="ProtNLM"/>
    </source>
</evidence>
<organism evidence="1 2">
    <name type="scientific">Trichormus variabilis NIES-23</name>
    <dbReference type="NCBI Taxonomy" id="1973479"/>
    <lineage>
        <taxon>Bacteria</taxon>
        <taxon>Bacillati</taxon>
        <taxon>Cyanobacteriota</taxon>
        <taxon>Cyanophyceae</taxon>
        <taxon>Nostocales</taxon>
        <taxon>Nostocaceae</taxon>
        <taxon>Trichormus</taxon>
    </lineage>
</organism>
<dbReference type="EMBL" id="AP018216">
    <property type="protein sequence ID" value="BAY72461.1"/>
    <property type="molecule type" value="Genomic_DNA"/>
</dbReference>
<accession>A0A1Z4KTW6</accession>
<sequence>MTFSLSKTVVSLEGEQLYTFEYAASITETSISVVQVYVELGVIEAIGDLLHSRAIARIAQIQRLRQDLGLNLVGAAMVIDMATEIAQLRAQLKVYQSHPSKQW</sequence>
<dbReference type="Proteomes" id="UP000217507">
    <property type="component" value="Chromosome"/>
</dbReference>
<evidence type="ECO:0000313" key="2">
    <source>
        <dbReference type="Proteomes" id="UP000217507"/>
    </source>
</evidence>
<protein>
    <recommendedName>
        <fullName evidence="3">MerR family transcriptional regulator</fullName>
    </recommendedName>
</protein>
<dbReference type="Pfam" id="PF13591">
    <property type="entry name" value="MerR_2"/>
    <property type="match status" value="1"/>
</dbReference>
<gene>
    <name evidence="1" type="ORF">NIES23_52860</name>
</gene>
<dbReference type="Gene3D" id="1.10.1660.10">
    <property type="match status" value="1"/>
</dbReference>
<evidence type="ECO:0000313" key="1">
    <source>
        <dbReference type="EMBL" id="BAY72461.1"/>
    </source>
</evidence>
<name>A0A1Z4KTW6_ANAVA</name>